<dbReference type="GO" id="GO:0001216">
    <property type="term" value="F:DNA-binding transcription activator activity"/>
    <property type="evidence" value="ECO:0007669"/>
    <property type="project" value="InterPro"/>
</dbReference>
<keyword evidence="3 10" id="KW-0240">DNA-directed RNA polymerase</keyword>
<evidence type="ECO:0000256" key="6">
    <source>
        <dbReference type="ARBA" id="ARBA00023015"/>
    </source>
</evidence>
<dbReference type="NCBIfam" id="NF004595">
    <property type="entry name" value="PRK05932.1-2"/>
    <property type="match status" value="1"/>
</dbReference>
<feature type="domain" description="RNA polymerase sigma factor 54 core-binding" evidence="13">
    <location>
        <begin position="138"/>
        <end position="326"/>
    </location>
</feature>
<evidence type="ECO:0000313" key="14">
    <source>
        <dbReference type="EMBL" id="SDX32443.1"/>
    </source>
</evidence>
<dbReference type="EMBL" id="FNOW01000001">
    <property type="protein sequence ID" value="SDX32443.1"/>
    <property type="molecule type" value="Genomic_DNA"/>
</dbReference>
<keyword evidence="15" id="KW-1185">Reference proteome</keyword>
<evidence type="ECO:0000256" key="7">
    <source>
        <dbReference type="ARBA" id="ARBA00023082"/>
    </source>
</evidence>
<dbReference type="NCBIfam" id="NF009118">
    <property type="entry name" value="PRK12469.1"/>
    <property type="match status" value="1"/>
</dbReference>
<comment type="similarity">
    <text evidence="1 10">Belongs to the sigma-54 factor family.</text>
</comment>
<dbReference type="GO" id="GO:0016779">
    <property type="term" value="F:nucleotidyltransferase activity"/>
    <property type="evidence" value="ECO:0007669"/>
    <property type="project" value="UniProtKB-KW"/>
</dbReference>
<comment type="function">
    <text evidence="10">Sigma factors are initiation factors that promote the attachment of RNA polymerase to specific initiation sites and are then released.</text>
</comment>
<dbReference type="PROSITE" id="PS00717">
    <property type="entry name" value="SIGMA54_1"/>
    <property type="match status" value="1"/>
</dbReference>
<dbReference type="GO" id="GO:0006352">
    <property type="term" value="P:DNA-templated transcription initiation"/>
    <property type="evidence" value="ECO:0007669"/>
    <property type="project" value="InterPro"/>
</dbReference>
<keyword evidence="8 10" id="KW-0238">DNA-binding</keyword>
<feature type="compositionally biased region" description="Polar residues" evidence="11">
    <location>
        <begin position="76"/>
        <end position="85"/>
    </location>
</feature>
<protein>
    <recommendedName>
        <fullName evidence="2 10">RNA polymerase sigma-54 factor</fullName>
    </recommendedName>
</protein>
<keyword evidence="9 10" id="KW-0804">Transcription</keyword>
<organism evidence="14 15">
    <name type="scientific">Allochromatium warmingii</name>
    <name type="common">Chromatium warmingii</name>
    <dbReference type="NCBI Taxonomy" id="61595"/>
    <lineage>
        <taxon>Bacteria</taxon>
        <taxon>Pseudomonadati</taxon>
        <taxon>Pseudomonadota</taxon>
        <taxon>Gammaproteobacteria</taxon>
        <taxon>Chromatiales</taxon>
        <taxon>Chromatiaceae</taxon>
        <taxon>Allochromatium</taxon>
    </lineage>
</organism>
<feature type="compositionally biased region" description="Basic and acidic residues" evidence="11">
    <location>
        <begin position="53"/>
        <end position="73"/>
    </location>
</feature>
<dbReference type="PROSITE" id="PS50044">
    <property type="entry name" value="SIGMA54_3"/>
    <property type="match status" value="1"/>
</dbReference>
<evidence type="ECO:0000256" key="10">
    <source>
        <dbReference type="PIRNR" id="PIRNR000774"/>
    </source>
</evidence>
<dbReference type="InterPro" id="IPR007634">
    <property type="entry name" value="RNA_pol_sigma_54_DNA-bd"/>
</dbReference>
<dbReference type="Gene3D" id="1.10.10.1330">
    <property type="entry name" value="RNA polymerase sigma-54 factor, core-binding domain"/>
    <property type="match status" value="1"/>
</dbReference>
<dbReference type="STRING" id="61595.SAMN05421644_10192"/>
<evidence type="ECO:0000259" key="12">
    <source>
        <dbReference type="Pfam" id="PF04552"/>
    </source>
</evidence>
<evidence type="ECO:0000256" key="5">
    <source>
        <dbReference type="ARBA" id="ARBA00022695"/>
    </source>
</evidence>
<reference evidence="15" key="1">
    <citation type="submission" date="2016-10" db="EMBL/GenBank/DDBJ databases">
        <authorList>
            <person name="Varghese N."/>
            <person name="Submissions S."/>
        </authorList>
    </citation>
    <scope>NUCLEOTIDE SEQUENCE [LARGE SCALE GENOMIC DNA]</scope>
    <source>
        <strain evidence="15">DSM 173</strain>
    </source>
</reference>
<evidence type="ECO:0000256" key="3">
    <source>
        <dbReference type="ARBA" id="ARBA00022478"/>
    </source>
</evidence>
<evidence type="ECO:0000256" key="1">
    <source>
        <dbReference type="ARBA" id="ARBA00008798"/>
    </source>
</evidence>
<dbReference type="Proteomes" id="UP000198672">
    <property type="component" value="Unassembled WGS sequence"/>
</dbReference>
<dbReference type="RefSeq" id="WP_091331431.1">
    <property type="nucleotide sequence ID" value="NZ_FNOW01000001.1"/>
</dbReference>
<evidence type="ECO:0000259" key="13">
    <source>
        <dbReference type="Pfam" id="PF04963"/>
    </source>
</evidence>
<dbReference type="GO" id="GO:0016987">
    <property type="term" value="F:sigma factor activity"/>
    <property type="evidence" value="ECO:0007669"/>
    <property type="project" value="UniProtKB-KW"/>
</dbReference>
<evidence type="ECO:0000313" key="15">
    <source>
        <dbReference type="Proteomes" id="UP000198672"/>
    </source>
</evidence>
<evidence type="ECO:0000256" key="9">
    <source>
        <dbReference type="ARBA" id="ARBA00023163"/>
    </source>
</evidence>
<dbReference type="PRINTS" id="PR00045">
    <property type="entry name" value="SIGMA54FCT"/>
</dbReference>
<dbReference type="GO" id="GO:0000428">
    <property type="term" value="C:DNA-directed RNA polymerase complex"/>
    <property type="evidence" value="ECO:0007669"/>
    <property type="project" value="UniProtKB-KW"/>
</dbReference>
<accession>A0A1H3AS21</accession>
<keyword evidence="5 10" id="KW-0548">Nucleotidyltransferase</keyword>
<dbReference type="AlphaFoldDB" id="A0A1H3AS21"/>
<keyword evidence="7 10" id="KW-0731">Sigma factor</keyword>
<name>A0A1H3AS21_ALLWA</name>
<dbReference type="Gene3D" id="1.10.10.60">
    <property type="entry name" value="Homeodomain-like"/>
    <property type="match status" value="1"/>
</dbReference>
<dbReference type="Pfam" id="PF04552">
    <property type="entry name" value="Sigma54_DBD"/>
    <property type="match status" value="1"/>
</dbReference>
<dbReference type="PANTHER" id="PTHR32248">
    <property type="entry name" value="RNA POLYMERASE SIGMA-54 FACTOR"/>
    <property type="match status" value="1"/>
</dbReference>
<dbReference type="GO" id="GO:0003677">
    <property type="term" value="F:DNA binding"/>
    <property type="evidence" value="ECO:0007669"/>
    <property type="project" value="UniProtKB-KW"/>
</dbReference>
<feature type="region of interest" description="Disordered" evidence="11">
    <location>
        <begin position="48"/>
        <end position="107"/>
    </location>
</feature>
<sequence>MKPSIQLRLSQQLTMTPQLQQAIKLLQLSTLELQQEIQEALDSNLMLEEGEESEQHDATSELEESGRLPRLDEDTFTQSQPSESDASFEREVQAESSNMPDELPVDTNWGDVFDGYLPPSGAGAASDDADYDPLLHRSRPQTLSDYLLWQLNLSRLNERDFMIAETIVDAIDADGYLRADVAELVATIDDPEIGPDEVETLIHRVQALDPAGVGARDPRECLLLQLRQLPPETPWRTLALAICDSGFEHLPRGDLTALARLLKADEPALAQALDLIRRLHPKPGRLIAETASEYVVPDIFVRKQDGRWQVELNPEITPKLRVNADYARLVRRADHSADGLTLKSHLQEARWFIKSLASRNETVLRVGAKIVEMQQDFLEHGEEGMRPLVLRDIAEALELHESTISRVTTHKYMHTPRGTFELKYFFSSHVNTTSGGECSSTAIRALIRKLIAGESPRKPLSDNKIAEELANQGIDVARRTVAKYREALGIPASSERKRLA</sequence>
<keyword evidence="4 10" id="KW-0808">Transferase</keyword>
<feature type="domain" description="RNA polymerase sigma factor 54 DNA-binding" evidence="12">
    <location>
        <begin position="342"/>
        <end position="498"/>
    </location>
</feature>
<evidence type="ECO:0000256" key="8">
    <source>
        <dbReference type="ARBA" id="ARBA00023125"/>
    </source>
</evidence>
<dbReference type="Pfam" id="PF04963">
    <property type="entry name" value="Sigma54_CBD"/>
    <property type="match status" value="1"/>
</dbReference>
<keyword evidence="6 10" id="KW-0805">Transcription regulation</keyword>
<gene>
    <name evidence="14" type="ORF">SAMN05421644_10192</name>
</gene>
<evidence type="ECO:0000256" key="2">
    <source>
        <dbReference type="ARBA" id="ARBA00019942"/>
    </source>
</evidence>
<dbReference type="InterPro" id="IPR000394">
    <property type="entry name" value="RNA_pol_sigma_54"/>
</dbReference>
<dbReference type="FunFam" id="1.10.10.60:FF:000045">
    <property type="entry name" value="RNA polymerase sigma-54 factor"/>
    <property type="match status" value="1"/>
</dbReference>
<dbReference type="NCBIfam" id="TIGR02395">
    <property type="entry name" value="rpoN_sigma"/>
    <property type="match status" value="1"/>
</dbReference>
<dbReference type="PIRSF" id="PIRSF000774">
    <property type="entry name" value="RpoN"/>
    <property type="match status" value="1"/>
</dbReference>
<dbReference type="Pfam" id="PF00309">
    <property type="entry name" value="Sigma54_AID"/>
    <property type="match status" value="1"/>
</dbReference>
<dbReference type="InterPro" id="IPR038709">
    <property type="entry name" value="RpoN_core-bd_sf"/>
</dbReference>
<evidence type="ECO:0000256" key="11">
    <source>
        <dbReference type="SAM" id="MobiDB-lite"/>
    </source>
</evidence>
<dbReference type="OrthoDB" id="9814402at2"/>
<dbReference type="InterPro" id="IPR007046">
    <property type="entry name" value="RNA_pol_sigma_54_core-bd"/>
</dbReference>
<dbReference type="PROSITE" id="PS00718">
    <property type="entry name" value="SIGMA54_2"/>
    <property type="match status" value="1"/>
</dbReference>
<proteinExistence type="inferred from homology"/>
<evidence type="ECO:0000256" key="4">
    <source>
        <dbReference type="ARBA" id="ARBA00022679"/>
    </source>
</evidence>
<dbReference type="PANTHER" id="PTHR32248:SF4">
    <property type="entry name" value="RNA POLYMERASE SIGMA-54 FACTOR"/>
    <property type="match status" value="1"/>
</dbReference>